<dbReference type="NCBIfam" id="TIGR00099">
    <property type="entry name" value="Cof-subfamily"/>
    <property type="match status" value="1"/>
</dbReference>
<dbReference type="GO" id="GO:0005829">
    <property type="term" value="C:cytosol"/>
    <property type="evidence" value="ECO:0007669"/>
    <property type="project" value="TreeGrafter"/>
</dbReference>
<accession>A0A9D1HQ10</accession>
<proteinExistence type="predicted"/>
<evidence type="ECO:0000313" key="1">
    <source>
        <dbReference type="EMBL" id="HIU13364.1"/>
    </source>
</evidence>
<dbReference type="Gene3D" id="3.40.50.1000">
    <property type="entry name" value="HAD superfamily/HAD-like"/>
    <property type="match status" value="1"/>
</dbReference>
<dbReference type="SFLD" id="SFLDS00003">
    <property type="entry name" value="Haloacid_Dehalogenase"/>
    <property type="match status" value="1"/>
</dbReference>
<dbReference type="Gene3D" id="3.30.1240.10">
    <property type="match status" value="1"/>
</dbReference>
<dbReference type="InterPro" id="IPR006379">
    <property type="entry name" value="HAD-SF_hydro_IIB"/>
</dbReference>
<reference evidence="1" key="1">
    <citation type="submission" date="2020-10" db="EMBL/GenBank/DDBJ databases">
        <authorList>
            <person name="Gilroy R."/>
        </authorList>
    </citation>
    <scope>NUCLEOTIDE SEQUENCE</scope>
    <source>
        <strain evidence="1">CHK195-11698</strain>
    </source>
</reference>
<evidence type="ECO:0000313" key="2">
    <source>
        <dbReference type="Proteomes" id="UP000824175"/>
    </source>
</evidence>
<reference evidence="1" key="2">
    <citation type="journal article" date="2021" name="PeerJ">
        <title>Extensive microbial diversity within the chicken gut microbiome revealed by metagenomics and culture.</title>
        <authorList>
            <person name="Gilroy R."/>
            <person name="Ravi A."/>
            <person name="Getino M."/>
            <person name="Pursley I."/>
            <person name="Horton D.L."/>
            <person name="Alikhan N.F."/>
            <person name="Baker D."/>
            <person name="Gharbi K."/>
            <person name="Hall N."/>
            <person name="Watson M."/>
            <person name="Adriaenssens E.M."/>
            <person name="Foster-Nyarko E."/>
            <person name="Jarju S."/>
            <person name="Secka A."/>
            <person name="Antonio M."/>
            <person name="Oren A."/>
            <person name="Chaudhuri R.R."/>
            <person name="La Ragione R."/>
            <person name="Hildebrand F."/>
            <person name="Pallen M.J."/>
        </authorList>
    </citation>
    <scope>NUCLEOTIDE SEQUENCE</scope>
    <source>
        <strain evidence="1">CHK195-11698</strain>
    </source>
</reference>
<dbReference type="GO" id="GO:0000287">
    <property type="term" value="F:magnesium ion binding"/>
    <property type="evidence" value="ECO:0007669"/>
    <property type="project" value="TreeGrafter"/>
</dbReference>
<dbReference type="CDD" id="cd07516">
    <property type="entry name" value="HAD_Pase"/>
    <property type="match status" value="1"/>
</dbReference>
<dbReference type="InterPro" id="IPR000150">
    <property type="entry name" value="Cof"/>
</dbReference>
<dbReference type="GO" id="GO:0016791">
    <property type="term" value="F:phosphatase activity"/>
    <property type="evidence" value="ECO:0007669"/>
    <property type="project" value="TreeGrafter"/>
</dbReference>
<gene>
    <name evidence="1" type="ORF">IAD15_04770</name>
</gene>
<dbReference type="NCBIfam" id="TIGR01484">
    <property type="entry name" value="HAD-SF-IIB"/>
    <property type="match status" value="1"/>
</dbReference>
<sequence>MYELMFSDLDETLLTSDHHVPPINRQAIALARKKGLKFIPATGRGYEMTREILHELELDQSDEDYIIAFNGGMIVTTGTFQEILFQGMEYALVKELFDFGKHLDVCMEIFTPEGCFLFHANQDEIDRKIKQKANFKVIEDFDMSFTKDMRIAKIIFQKCDMPYLREVARQMEPLTRDRVAVSYSSMRYLEFNAPGVNKGQALAWLARYLGIPLEKTIAIGDNENDMEMIKTAGLGIAVQNALPDVKEAADVVTTKDFSQGAVSEAIERFVLHD</sequence>
<organism evidence="1 2">
    <name type="scientific">Candidatus Fimiplasma intestinipullorum</name>
    <dbReference type="NCBI Taxonomy" id="2840825"/>
    <lineage>
        <taxon>Bacteria</taxon>
        <taxon>Bacillati</taxon>
        <taxon>Bacillota</taxon>
        <taxon>Clostridia</taxon>
        <taxon>Eubacteriales</taxon>
        <taxon>Candidatus Fimiplasma</taxon>
    </lineage>
</organism>
<protein>
    <submittedName>
        <fullName evidence="1">HAD family phosphatase</fullName>
    </submittedName>
</protein>
<dbReference type="SUPFAM" id="SSF56784">
    <property type="entry name" value="HAD-like"/>
    <property type="match status" value="1"/>
</dbReference>
<comment type="caution">
    <text evidence="1">The sequence shown here is derived from an EMBL/GenBank/DDBJ whole genome shotgun (WGS) entry which is preliminary data.</text>
</comment>
<dbReference type="PANTHER" id="PTHR10000">
    <property type="entry name" value="PHOSPHOSERINE PHOSPHATASE"/>
    <property type="match status" value="1"/>
</dbReference>
<dbReference type="PANTHER" id="PTHR10000:SF8">
    <property type="entry name" value="HAD SUPERFAMILY HYDROLASE-LIKE, TYPE 3"/>
    <property type="match status" value="1"/>
</dbReference>
<name>A0A9D1HQ10_9FIRM</name>
<dbReference type="Proteomes" id="UP000824175">
    <property type="component" value="Unassembled WGS sequence"/>
</dbReference>
<dbReference type="SFLD" id="SFLDG01140">
    <property type="entry name" value="C2.B:_Phosphomannomutase_and_P"/>
    <property type="match status" value="1"/>
</dbReference>
<dbReference type="EMBL" id="DVMJ01000040">
    <property type="protein sequence ID" value="HIU13364.1"/>
    <property type="molecule type" value="Genomic_DNA"/>
</dbReference>
<dbReference type="Pfam" id="PF08282">
    <property type="entry name" value="Hydrolase_3"/>
    <property type="match status" value="1"/>
</dbReference>
<dbReference type="InterPro" id="IPR036412">
    <property type="entry name" value="HAD-like_sf"/>
</dbReference>
<dbReference type="InterPro" id="IPR023214">
    <property type="entry name" value="HAD_sf"/>
</dbReference>
<dbReference type="AlphaFoldDB" id="A0A9D1HQ10"/>